<dbReference type="InterPro" id="IPR000835">
    <property type="entry name" value="HTH_MarR-typ"/>
</dbReference>
<evidence type="ECO:0000313" key="2">
    <source>
        <dbReference type="EMBL" id="AFK03641.1"/>
    </source>
</evidence>
<dbReference type="InterPro" id="IPR036388">
    <property type="entry name" value="WH-like_DNA-bd_sf"/>
</dbReference>
<dbReference type="PROSITE" id="PS50995">
    <property type="entry name" value="HTH_MARR_2"/>
    <property type="match status" value="1"/>
</dbReference>
<organism evidence="2 3">
    <name type="scientific">Emticicia oligotrophica (strain DSM 17448 / CIP 109782 / MTCC 6937 / GPTSA100-15)</name>
    <dbReference type="NCBI Taxonomy" id="929562"/>
    <lineage>
        <taxon>Bacteria</taxon>
        <taxon>Pseudomonadati</taxon>
        <taxon>Bacteroidota</taxon>
        <taxon>Cytophagia</taxon>
        <taxon>Cytophagales</taxon>
        <taxon>Leadbetterellaceae</taxon>
        <taxon>Emticicia</taxon>
    </lineage>
</organism>
<name>A0ABM5N2W4_EMTOG</name>
<dbReference type="Pfam" id="PF12802">
    <property type="entry name" value="MarR_2"/>
    <property type="match status" value="1"/>
</dbReference>
<evidence type="ECO:0000259" key="1">
    <source>
        <dbReference type="PROSITE" id="PS50995"/>
    </source>
</evidence>
<dbReference type="RefSeq" id="WP_015029338.1">
    <property type="nucleotide sequence ID" value="NC_018748.1"/>
</dbReference>
<dbReference type="InterPro" id="IPR036390">
    <property type="entry name" value="WH_DNA-bd_sf"/>
</dbReference>
<dbReference type="SUPFAM" id="SSF46785">
    <property type="entry name" value="Winged helix' DNA-binding domain"/>
    <property type="match status" value="1"/>
</dbReference>
<dbReference type="Proteomes" id="UP000002875">
    <property type="component" value="Chromosome"/>
</dbReference>
<dbReference type="Gene3D" id="1.10.10.10">
    <property type="entry name" value="Winged helix-like DNA-binding domain superfamily/Winged helix DNA-binding domain"/>
    <property type="match status" value="1"/>
</dbReference>
<feature type="domain" description="HTH marR-type" evidence="1">
    <location>
        <begin position="17"/>
        <end position="151"/>
    </location>
</feature>
<gene>
    <name evidence="2" type="ordered locus">Emtol_2505</name>
</gene>
<accession>A0ABM5N2W4</accession>
<reference evidence="2 3" key="1">
    <citation type="submission" date="2011-07" db="EMBL/GenBank/DDBJ databases">
        <title>The complete genome of chromosome of Emticicia oligotrophica DSM 17448.</title>
        <authorList>
            <consortium name="US DOE Joint Genome Institute (JGI-PGF)"/>
            <person name="Lucas S."/>
            <person name="Han J."/>
            <person name="Lapidus A."/>
            <person name="Bruce D."/>
            <person name="Goodwin L."/>
            <person name="Pitluck S."/>
            <person name="Peters L."/>
            <person name="Kyrpides N."/>
            <person name="Mavromatis K."/>
            <person name="Ivanova N."/>
            <person name="Ovchinnikova G."/>
            <person name="Teshima H."/>
            <person name="Detter J.C."/>
            <person name="Tapia R."/>
            <person name="Han C."/>
            <person name="Land M."/>
            <person name="Hauser L."/>
            <person name="Markowitz V."/>
            <person name="Cheng J.-F."/>
            <person name="Hugenholtz P."/>
            <person name="Woyke T."/>
            <person name="Wu D."/>
            <person name="Tindall B."/>
            <person name="Pomrenke H."/>
            <person name="Brambilla E."/>
            <person name="Klenk H.-P."/>
            <person name="Eisen J.A."/>
        </authorList>
    </citation>
    <scope>NUCLEOTIDE SEQUENCE [LARGE SCALE GENOMIC DNA]</scope>
    <source>
        <strain evidence="2 3">DSM 17448</strain>
    </source>
</reference>
<proteinExistence type="predicted"/>
<dbReference type="EMBL" id="CP002961">
    <property type="protein sequence ID" value="AFK03641.1"/>
    <property type="molecule type" value="Genomic_DNA"/>
</dbReference>
<dbReference type="PANTHER" id="PTHR33164:SF57">
    <property type="entry name" value="MARR-FAMILY TRANSCRIPTIONAL REGULATOR"/>
    <property type="match status" value="1"/>
</dbReference>
<sequence length="175" mass="19852">MNEELYAEVAALKANKTRLLGKLLNRTYRYMSDLASDYLKGTDFTGFRVGHIVALVQIDLSGTNINSLAAAAGMTKQGMSKIVKELQEDGYVNVEKDPTDARALVVKYTEKGLHAMLEWRNCTNFINQKFGETLGKEKLETLKDLLGELVQEYENNYCNSSKEVTKELMKKKWKK</sequence>
<evidence type="ECO:0000313" key="3">
    <source>
        <dbReference type="Proteomes" id="UP000002875"/>
    </source>
</evidence>
<protein>
    <submittedName>
        <fullName evidence="2">Regulatory protein MarR</fullName>
    </submittedName>
</protein>
<dbReference type="InterPro" id="IPR039422">
    <property type="entry name" value="MarR/SlyA-like"/>
</dbReference>
<keyword evidence="3" id="KW-1185">Reference proteome</keyword>
<dbReference type="PANTHER" id="PTHR33164">
    <property type="entry name" value="TRANSCRIPTIONAL REGULATOR, MARR FAMILY"/>
    <property type="match status" value="1"/>
</dbReference>